<evidence type="ECO:0000256" key="2">
    <source>
        <dbReference type="ARBA" id="ARBA00006402"/>
    </source>
</evidence>
<dbReference type="CDD" id="cd00082">
    <property type="entry name" value="HisKA"/>
    <property type="match status" value="1"/>
</dbReference>
<accession>C2FUW2</accession>
<dbReference type="Gene3D" id="3.30.450.40">
    <property type="match status" value="1"/>
</dbReference>
<dbReference type="GO" id="GO:0000156">
    <property type="term" value="F:phosphorelay response regulator activity"/>
    <property type="evidence" value="ECO:0007669"/>
    <property type="project" value="TreeGrafter"/>
</dbReference>
<dbReference type="InterPro" id="IPR036097">
    <property type="entry name" value="HisK_dim/P_sf"/>
</dbReference>
<dbReference type="SMART" id="SM00388">
    <property type="entry name" value="HisKA"/>
    <property type="match status" value="1"/>
</dbReference>
<evidence type="ECO:0000313" key="13">
    <source>
        <dbReference type="Proteomes" id="UP000006241"/>
    </source>
</evidence>
<dbReference type="AlphaFoldDB" id="C2FUW2"/>
<dbReference type="HOGENOM" id="CLU_000445_50_1_10"/>
<dbReference type="Pfam" id="PF00512">
    <property type="entry name" value="HisKA"/>
    <property type="match status" value="1"/>
</dbReference>
<dbReference type="GO" id="GO:0030295">
    <property type="term" value="F:protein kinase activator activity"/>
    <property type="evidence" value="ECO:0007669"/>
    <property type="project" value="TreeGrafter"/>
</dbReference>
<dbReference type="Gene3D" id="3.30.450.270">
    <property type="match status" value="1"/>
</dbReference>
<dbReference type="PANTHER" id="PTHR42878">
    <property type="entry name" value="TWO-COMPONENT HISTIDINE KINASE"/>
    <property type="match status" value="1"/>
</dbReference>
<feature type="domain" description="Histidine kinase" evidence="11">
    <location>
        <begin position="510"/>
        <end position="723"/>
    </location>
</feature>
<dbReference type="InterPro" id="IPR029016">
    <property type="entry name" value="GAF-like_dom_sf"/>
</dbReference>
<evidence type="ECO:0000256" key="5">
    <source>
        <dbReference type="ARBA" id="ARBA00022606"/>
    </source>
</evidence>
<comment type="catalytic activity">
    <reaction evidence="1">
        <text>ATP + protein L-histidine = ADP + protein N-phospho-L-histidine.</text>
        <dbReference type="EC" id="2.7.13.3"/>
    </reaction>
</comment>
<dbReference type="InterPro" id="IPR005467">
    <property type="entry name" value="His_kinase_dom"/>
</dbReference>
<evidence type="ECO:0000313" key="12">
    <source>
        <dbReference type="EMBL" id="EEI93316.1"/>
    </source>
</evidence>
<evidence type="ECO:0000259" key="10">
    <source>
        <dbReference type="PROSITE" id="PS50046"/>
    </source>
</evidence>
<evidence type="ECO:0000256" key="7">
    <source>
        <dbReference type="ARBA" id="ARBA00022777"/>
    </source>
</evidence>
<keyword evidence="4" id="KW-0600">Photoreceptor protein</keyword>
<evidence type="ECO:0000256" key="6">
    <source>
        <dbReference type="ARBA" id="ARBA00022679"/>
    </source>
</evidence>
<protein>
    <recommendedName>
        <fullName evidence="3">histidine kinase</fullName>
        <ecNumber evidence="3">2.7.13.3</ecNumber>
    </recommendedName>
</protein>
<comment type="caution">
    <text evidence="12">The sequence shown here is derived from an EMBL/GenBank/DDBJ whole genome shotgun (WGS) entry which is preliminary data.</text>
</comment>
<dbReference type="RefSeq" id="WP_003006537.1">
    <property type="nucleotide sequence ID" value="NZ_GG668631.1"/>
</dbReference>
<feature type="domain" description="Phytochrome chromophore attachment site" evidence="10">
    <location>
        <begin position="134"/>
        <end position="288"/>
    </location>
</feature>
<keyword evidence="12" id="KW-0282">Flagellum</keyword>
<dbReference type="GO" id="GO:0009881">
    <property type="term" value="F:photoreceptor activity"/>
    <property type="evidence" value="ECO:0007669"/>
    <property type="project" value="UniProtKB-KW"/>
</dbReference>
<dbReference type="SUPFAM" id="SSF47384">
    <property type="entry name" value="Homodimeric domain of signal transducing histidine kinase"/>
    <property type="match status" value="1"/>
</dbReference>
<dbReference type="InterPro" id="IPR035965">
    <property type="entry name" value="PAS-like_dom_sf"/>
</dbReference>
<dbReference type="SMART" id="SM00387">
    <property type="entry name" value="HATPase_c"/>
    <property type="match status" value="1"/>
</dbReference>
<dbReference type="InterPro" id="IPR003661">
    <property type="entry name" value="HisK_dim/P_dom"/>
</dbReference>
<dbReference type="PROSITE" id="PS50046">
    <property type="entry name" value="PHYTOCHROME_2"/>
    <property type="match status" value="1"/>
</dbReference>
<dbReference type="InterPro" id="IPR003594">
    <property type="entry name" value="HATPase_dom"/>
</dbReference>
<keyword evidence="12" id="KW-0969">Cilium</keyword>
<dbReference type="InterPro" id="IPR043150">
    <property type="entry name" value="Phytochrome_PHY_sf"/>
</dbReference>
<keyword evidence="8" id="KW-0157">Chromophore</keyword>
<dbReference type="SUPFAM" id="SSF55781">
    <property type="entry name" value="GAF domain-like"/>
    <property type="match status" value="2"/>
</dbReference>
<evidence type="ECO:0000256" key="3">
    <source>
        <dbReference type="ARBA" id="ARBA00012438"/>
    </source>
</evidence>
<dbReference type="SUPFAM" id="SSF55785">
    <property type="entry name" value="PYP-like sensor domain (PAS domain)"/>
    <property type="match status" value="1"/>
</dbReference>
<dbReference type="PANTHER" id="PTHR42878:SF15">
    <property type="entry name" value="BACTERIOPHYTOCHROME"/>
    <property type="match status" value="1"/>
</dbReference>
<organism evidence="12 13">
    <name type="scientific">Sphingobacterium spiritivorum ATCC 33300</name>
    <dbReference type="NCBI Taxonomy" id="525372"/>
    <lineage>
        <taxon>Bacteria</taxon>
        <taxon>Pseudomonadati</taxon>
        <taxon>Bacteroidota</taxon>
        <taxon>Sphingobacteriia</taxon>
        <taxon>Sphingobacteriales</taxon>
        <taxon>Sphingobacteriaceae</taxon>
        <taxon>Sphingobacterium</taxon>
    </lineage>
</organism>
<dbReference type="Pfam" id="PF08446">
    <property type="entry name" value="PAS_2"/>
    <property type="match status" value="1"/>
</dbReference>
<dbReference type="Proteomes" id="UP000006241">
    <property type="component" value="Unassembled WGS sequence"/>
</dbReference>
<dbReference type="EC" id="2.7.13.3" evidence="3"/>
<dbReference type="InterPro" id="IPR016132">
    <property type="entry name" value="Phyto_chromo_attachment"/>
</dbReference>
<reference evidence="12 13" key="1">
    <citation type="submission" date="2009-01" db="EMBL/GenBank/DDBJ databases">
        <authorList>
            <person name="Qin X."/>
            <person name="Bachman B."/>
            <person name="Battles P."/>
            <person name="Bell A."/>
            <person name="Bess C."/>
            <person name="Bickham C."/>
            <person name="Chaboub L."/>
            <person name="Chen D."/>
            <person name="Coyle M."/>
            <person name="Deiros D.R."/>
            <person name="Dinh H."/>
            <person name="Forbes L."/>
            <person name="Fowler G."/>
            <person name="Francisco L."/>
            <person name="Fu Q."/>
            <person name="Gubbala S."/>
            <person name="Hale W."/>
            <person name="Han Y."/>
            <person name="Hemphill L."/>
            <person name="Highlander S.K."/>
            <person name="Hirani K."/>
            <person name="Hogues M."/>
            <person name="Jackson L."/>
            <person name="Jakkamsetti A."/>
            <person name="Javaid M."/>
            <person name="Jiang H."/>
            <person name="Korchina V."/>
            <person name="Kovar C."/>
            <person name="Lara F."/>
            <person name="Lee S."/>
            <person name="Mata R."/>
            <person name="Mathew T."/>
            <person name="Moen C."/>
            <person name="Morales K."/>
            <person name="Munidasa M."/>
            <person name="Nazareth L."/>
            <person name="Ngo R."/>
            <person name="Nguyen L."/>
            <person name="Okwuonu G."/>
            <person name="Ongeri F."/>
            <person name="Patil S."/>
            <person name="Petrosino J."/>
            <person name="Pham C."/>
            <person name="Pham P."/>
            <person name="Pu L.-L."/>
            <person name="Puazo M."/>
            <person name="Raj R."/>
            <person name="Reid J."/>
            <person name="Rouhana J."/>
            <person name="Saada N."/>
            <person name="Shang Y."/>
            <person name="Simmons D."/>
            <person name="Thornton R."/>
            <person name="Warren J."/>
            <person name="Weissenberger G."/>
            <person name="Zhang J."/>
            <person name="Zhang L."/>
            <person name="Zhou C."/>
            <person name="Zhu D."/>
            <person name="Muzny D."/>
            <person name="Worley K."/>
            <person name="Gibbs R."/>
        </authorList>
    </citation>
    <scope>NUCLEOTIDE SEQUENCE [LARGE SCALE GENOMIC DNA]</scope>
    <source>
        <strain evidence="12 13">ATCC 33300</strain>
    </source>
</reference>
<evidence type="ECO:0000256" key="8">
    <source>
        <dbReference type="ARBA" id="ARBA00022991"/>
    </source>
</evidence>
<dbReference type="InterPro" id="IPR036890">
    <property type="entry name" value="HATPase_C_sf"/>
</dbReference>
<dbReference type="GO" id="GO:0007234">
    <property type="term" value="P:osmosensory signaling via phosphorelay pathway"/>
    <property type="evidence" value="ECO:0007669"/>
    <property type="project" value="TreeGrafter"/>
</dbReference>
<gene>
    <name evidence="12" type="ORF">HMPREF0765_1118</name>
</gene>
<dbReference type="Pfam" id="PF01590">
    <property type="entry name" value="GAF"/>
    <property type="match status" value="1"/>
</dbReference>
<keyword evidence="9" id="KW-0675">Receptor</keyword>
<dbReference type="InterPro" id="IPR003018">
    <property type="entry name" value="GAF"/>
</dbReference>
<dbReference type="Gene3D" id="1.10.287.130">
    <property type="match status" value="1"/>
</dbReference>
<dbReference type="GO" id="GO:0009584">
    <property type="term" value="P:detection of visible light"/>
    <property type="evidence" value="ECO:0007669"/>
    <property type="project" value="InterPro"/>
</dbReference>
<proteinExistence type="inferred from homology"/>
<evidence type="ECO:0000256" key="9">
    <source>
        <dbReference type="ARBA" id="ARBA00023170"/>
    </source>
</evidence>
<dbReference type="Pfam" id="PF02518">
    <property type="entry name" value="HATPase_c"/>
    <property type="match status" value="1"/>
</dbReference>
<dbReference type="InterPro" id="IPR050351">
    <property type="entry name" value="BphY/WalK/GraS-like"/>
</dbReference>
<dbReference type="PRINTS" id="PR01033">
    <property type="entry name" value="PHYTOCHROME"/>
</dbReference>
<dbReference type="PROSITE" id="PS50109">
    <property type="entry name" value="HIS_KIN"/>
    <property type="match status" value="1"/>
</dbReference>
<dbReference type="InterPro" id="IPR013654">
    <property type="entry name" value="PAS_2"/>
</dbReference>
<dbReference type="GO" id="GO:0006355">
    <property type="term" value="P:regulation of DNA-templated transcription"/>
    <property type="evidence" value="ECO:0007669"/>
    <property type="project" value="InterPro"/>
</dbReference>
<dbReference type="SUPFAM" id="SSF55874">
    <property type="entry name" value="ATPase domain of HSP90 chaperone/DNA topoisomerase II/histidine kinase"/>
    <property type="match status" value="1"/>
</dbReference>
<dbReference type="InterPro" id="IPR013515">
    <property type="entry name" value="Phytochrome_cen-reg"/>
</dbReference>
<sequence length="723" mass="83573">MEFIDCHEEKIHLCGYIQDLGYLFVFDETKTCTAASDNVIQIDNLPLEKYLGMSIDDVLSALTKSNTFIFESINQNINTSIFYRFAERIQINNVDYDLSIYTYGINTYIEIEICNVNQLKSTKLYYYAKYLEDNKSMVWQSLTNLIRQIINYDRVMVYQFLEDNSGKVIAESKSENMHSLLGYRYPEFDIPKQARELYTIFLARHTTDTEGITHKIVSKTNQEIDLTKCSLRAMSPIHLQYLRNSNARATASFSIIQDGKLWGLVTCQNSKPLHVDLAQRHLCTFLTQFSTNHHISELLKQDLETQNIMYVLEKELKSDLLIHRDIHYVLETFGERIMKMVDADGIIIKHNKGEKFFGTVPGARHLKEIDNRLKNEDTGFFFTHEFTYEAQEEELFPGIIRAEILAESQWKIYLFRKELLIEELWAGKPEKQLNYDPERKITYPSPRTSFETWRQITRGKASVWLKVQLLFLERIVYIIQQAIAKRNAEIDQLNKDLVRSNNALDTFSYTLTHDLKNPLSSIQLGAQMILMKKNLSEELLNRLGTNILEASNLITEMINKVHELSKSNSVALDLEIIDPKNKIVTIAESSKDQYGVDSLEFVMGEILPIRGERTLLYQLFLNILGNAIKYSSKQERPRVEIYSIKSGSKVIYFIEDNGIGMDLKNGNNIFDIFQRLPNSSGYDGSGIGLSIVKRIIDRLGAEIKVESQLGKGTQFQIYFNNVQ</sequence>
<keyword evidence="12" id="KW-0966">Cell projection</keyword>
<dbReference type="InterPro" id="IPR001294">
    <property type="entry name" value="Phytochrome"/>
</dbReference>
<keyword evidence="6 12" id="KW-0808">Transferase</keyword>
<name>C2FUW2_SPHSI</name>
<dbReference type="Gene3D" id="3.30.450.20">
    <property type="entry name" value="PAS domain"/>
    <property type="match status" value="1"/>
</dbReference>
<comment type="similarity">
    <text evidence="2">In the N-terminal section; belongs to the phytochrome family.</text>
</comment>
<keyword evidence="5" id="KW-0716">Sensory transduction</keyword>
<evidence type="ECO:0000256" key="4">
    <source>
        <dbReference type="ARBA" id="ARBA00022543"/>
    </source>
</evidence>
<dbReference type="Pfam" id="PF00360">
    <property type="entry name" value="PHY"/>
    <property type="match status" value="1"/>
</dbReference>
<dbReference type="Gene3D" id="3.30.565.10">
    <property type="entry name" value="Histidine kinase-like ATPase, C-terminal domain"/>
    <property type="match status" value="1"/>
</dbReference>
<keyword evidence="7" id="KW-0418">Kinase</keyword>
<dbReference type="EMBL" id="ACHB01000026">
    <property type="protein sequence ID" value="EEI93316.1"/>
    <property type="molecule type" value="Genomic_DNA"/>
</dbReference>
<evidence type="ECO:0000259" key="11">
    <source>
        <dbReference type="PROSITE" id="PS50109"/>
    </source>
</evidence>
<evidence type="ECO:0000256" key="1">
    <source>
        <dbReference type="ARBA" id="ARBA00000085"/>
    </source>
</evidence>
<dbReference type="GO" id="GO:0000155">
    <property type="term" value="F:phosphorelay sensor kinase activity"/>
    <property type="evidence" value="ECO:0007669"/>
    <property type="project" value="InterPro"/>
</dbReference>